<evidence type="ECO:0000259" key="9">
    <source>
        <dbReference type="PROSITE" id="PS50198"/>
    </source>
</evidence>
<evidence type="ECO:0000256" key="4">
    <source>
        <dbReference type="ARBA" id="ARBA00023186"/>
    </source>
</evidence>
<dbReference type="RefSeq" id="WP_265787478.1">
    <property type="nucleotide sequence ID" value="NZ_BAABRS010000001.1"/>
</dbReference>
<name>A0ABT3PVM8_9BACT</name>
<dbReference type="EMBL" id="JAJNDC010000001">
    <property type="protein sequence ID" value="MCW9711910.1"/>
    <property type="molecule type" value="Genomic_DNA"/>
</dbReference>
<evidence type="ECO:0000256" key="7">
    <source>
        <dbReference type="SAM" id="Coils"/>
    </source>
</evidence>
<proteinExistence type="predicted"/>
<keyword evidence="1 8" id="KW-0732">Signal</keyword>
<gene>
    <name evidence="10" type="ORF">LQ318_03240</name>
</gene>
<dbReference type="GO" id="GO:0003755">
    <property type="term" value="F:peptidyl-prolyl cis-trans isomerase activity"/>
    <property type="evidence" value="ECO:0007669"/>
    <property type="project" value="UniProtKB-EC"/>
</dbReference>
<evidence type="ECO:0000256" key="8">
    <source>
        <dbReference type="SAM" id="SignalP"/>
    </source>
</evidence>
<dbReference type="Pfam" id="PF09312">
    <property type="entry name" value="SurA_N"/>
    <property type="match status" value="1"/>
</dbReference>
<dbReference type="InterPro" id="IPR050280">
    <property type="entry name" value="OMP_Chaperone_SurA"/>
</dbReference>
<dbReference type="InterPro" id="IPR015391">
    <property type="entry name" value="SurA_N"/>
</dbReference>
<keyword evidence="3 6" id="KW-0697">Rotamase</keyword>
<feature type="signal peptide" evidence="8">
    <location>
        <begin position="1"/>
        <end position="23"/>
    </location>
</feature>
<dbReference type="PANTHER" id="PTHR47637">
    <property type="entry name" value="CHAPERONE SURA"/>
    <property type="match status" value="1"/>
</dbReference>
<feature type="chain" id="PRO_5045957290" evidence="8">
    <location>
        <begin position="24"/>
        <end position="464"/>
    </location>
</feature>
<keyword evidence="2" id="KW-0574">Periplasm</keyword>
<evidence type="ECO:0000256" key="2">
    <source>
        <dbReference type="ARBA" id="ARBA00022764"/>
    </source>
</evidence>
<evidence type="ECO:0000256" key="1">
    <source>
        <dbReference type="ARBA" id="ARBA00022729"/>
    </source>
</evidence>
<feature type="domain" description="PpiC" evidence="9">
    <location>
        <begin position="182"/>
        <end position="282"/>
    </location>
</feature>
<sequence length="464" mass="53247">MNKPLYTFSFILLLFLIPLFGFAQQAPEESVDKIVAVVNDHIILKSDVDEQVQQYMFQMQQQNQQISFGEDIWYAVLQNIVDRNIMLDQAAIDSITVTNQQVNQRIDQRIDQSVQQLGSEQALEEQMGKSIVQIRADLRENYREQMIVQRFQQQKREEVDITRPEVKEFYESIPKDSLPVIPEQVGISQIVIEPPTLENARQEALSLAKQLRDSVLNHGKTIEELAKRHSDGPSASDGGKLPLISLDELVPEYSAAAAALEPGEISEVVETSFGFHVIRLNKRVGDQIDTNHILISIDEDSYDNQAAIDRLNELRDSLRTNEDVTFSELAREYSDDPNTASQGGRILNPQTGQRLLTLEELDPALYRIVLLLDEEGDISEPKSFQLGNSNNSRRAYRIVRLDQHVPEHVANLEQDYQRIKQVALQEKQQEHIQDLISELRQEMYVEYKIPIPDRYEDPEEDPML</sequence>
<keyword evidence="11" id="KW-1185">Reference proteome</keyword>
<organism evidence="10 11">
    <name type="scientific">Fodinibius salicampi</name>
    <dbReference type="NCBI Taxonomy" id="1920655"/>
    <lineage>
        <taxon>Bacteria</taxon>
        <taxon>Pseudomonadati</taxon>
        <taxon>Balneolota</taxon>
        <taxon>Balneolia</taxon>
        <taxon>Balneolales</taxon>
        <taxon>Balneolaceae</taxon>
        <taxon>Fodinibius</taxon>
    </lineage>
</organism>
<dbReference type="PROSITE" id="PS50198">
    <property type="entry name" value="PPIC_PPIASE_2"/>
    <property type="match status" value="2"/>
</dbReference>
<dbReference type="PANTHER" id="PTHR47637:SF1">
    <property type="entry name" value="CHAPERONE SURA"/>
    <property type="match status" value="1"/>
</dbReference>
<keyword evidence="4" id="KW-0143">Chaperone</keyword>
<dbReference type="Gene3D" id="3.10.50.40">
    <property type="match status" value="2"/>
</dbReference>
<dbReference type="SUPFAM" id="SSF109998">
    <property type="entry name" value="Triger factor/SurA peptide-binding domain-like"/>
    <property type="match status" value="1"/>
</dbReference>
<reference evidence="10 11" key="1">
    <citation type="submission" date="2021-11" db="EMBL/GenBank/DDBJ databases">
        <title>Aliifidinibius sp. nov., a new bacterium isolated from saline soil.</title>
        <authorList>
            <person name="Galisteo C."/>
            <person name="De La Haba R."/>
            <person name="Sanchez-Porro C."/>
            <person name="Ventosa A."/>
        </authorList>
    </citation>
    <scope>NUCLEOTIDE SEQUENCE [LARGE SCALE GENOMIC DNA]</scope>
    <source>
        <strain evidence="10 11">KACC 190600</strain>
    </source>
</reference>
<feature type="coiled-coil region" evidence="7">
    <location>
        <begin position="409"/>
        <end position="442"/>
    </location>
</feature>
<evidence type="ECO:0000256" key="5">
    <source>
        <dbReference type="ARBA" id="ARBA00023235"/>
    </source>
</evidence>
<dbReference type="Pfam" id="PF00639">
    <property type="entry name" value="Rotamase"/>
    <property type="match status" value="2"/>
</dbReference>
<dbReference type="Proteomes" id="UP001207337">
    <property type="component" value="Unassembled WGS sequence"/>
</dbReference>
<dbReference type="InterPro" id="IPR027304">
    <property type="entry name" value="Trigger_fact/SurA_dom_sf"/>
</dbReference>
<evidence type="ECO:0000313" key="10">
    <source>
        <dbReference type="EMBL" id="MCW9711910.1"/>
    </source>
</evidence>
<evidence type="ECO:0000313" key="11">
    <source>
        <dbReference type="Proteomes" id="UP001207337"/>
    </source>
</evidence>
<dbReference type="Gene3D" id="1.10.4030.10">
    <property type="entry name" value="Porin chaperone SurA, peptide-binding domain"/>
    <property type="match status" value="1"/>
</dbReference>
<protein>
    <submittedName>
        <fullName evidence="10">Peptidylprolyl isomerase</fullName>
        <ecNumber evidence="10">5.2.1.8</ecNumber>
    </submittedName>
</protein>
<evidence type="ECO:0000256" key="3">
    <source>
        <dbReference type="ARBA" id="ARBA00023110"/>
    </source>
</evidence>
<comment type="caution">
    <text evidence="10">The sequence shown here is derived from an EMBL/GenBank/DDBJ whole genome shotgun (WGS) entry which is preliminary data.</text>
</comment>
<dbReference type="InterPro" id="IPR046357">
    <property type="entry name" value="PPIase_dom_sf"/>
</dbReference>
<evidence type="ECO:0000256" key="6">
    <source>
        <dbReference type="PROSITE-ProRule" id="PRU00278"/>
    </source>
</evidence>
<keyword evidence="5 6" id="KW-0413">Isomerase</keyword>
<keyword evidence="7" id="KW-0175">Coiled coil</keyword>
<dbReference type="SUPFAM" id="SSF54534">
    <property type="entry name" value="FKBP-like"/>
    <property type="match status" value="2"/>
</dbReference>
<dbReference type="EC" id="5.2.1.8" evidence="10"/>
<feature type="domain" description="PpiC" evidence="9">
    <location>
        <begin position="285"/>
        <end position="346"/>
    </location>
</feature>
<accession>A0ABT3PVM8</accession>
<dbReference type="InterPro" id="IPR000297">
    <property type="entry name" value="PPIase_PpiC"/>
</dbReference>